<accession>A0ACC3DBG5</accession>
<dbReference type="EMBL" id="JAWDJW010006447">
    <property type="protein sequence ID" value="KAK3064692.1"/>
    <property type="molecule type" value="Genomic_DNA"/>
</dbReference>
<proteinExistence type="predicted"/>
<sequence>MAFAKMHPCVYRIGGLVALLWVVVLLTCRGIGHDRIADASAHVLGATTSVKSVKPLKIAMISFQTEERSYMLTGLRNKQDYSQKHNYDVFIDFEAKDEQGLMWHKFNMVERLVNDPDKDYDWIWWLDFDVLITNHTVALADIITNNLANAADPDEIDFMLTPDCMELNAGSMLFRARPSTLRLLSRVRAYGRRYPDISEQDCLRDIALGHSSQASEMARAQNNVVASHDADDDDVEQPLETPHRQDKSVLFLKQNTMNAFPQEITCYEKGGGPWRKGMFAVHFAGAWAYVGGDDPYGTLFRKYEGEVVG</sequence>
<dbReference type="Proteomes" id="UP001186974">
    <property type="component" value="Unassembled WGS sequence"/>
</dbReference>
<gene>
    <name evidence="1" type="ORF">LTS18_004813</name>
</gene>
<comment type="caution">
    <text evidence="1">The sequence shown here is derived from an EMBL/GenBank/DDBJ whole genome shotgun (WGS) entry which is preliminary data.</text>
</comment>
<protein>
    <submittedName>
        <fullName evidence="1">Uncharacterized protein</fullName>
    </submittedName>
</protein>
<organism evidence="1 2">
    <name type="scientific">Coniosporium uncinatum</name>
    <dbReference type="NCBI Taxonomy" id="93489"/>
    <lineage>
        <taxon>Eukaryota</taxon>
        <taxon>Fungi</taxon>
        <taxon>Dikarya</taxon>
        <taxon>Ascomycota</taxon>
        <taxon>Pezizomycotina</taxon>
        <taxon>Dothideomycetes</taxon>
        <taxon>Dothideomycetes incertae sedis</taxon>
        <taxon>Coniosporium</taxon>
    </lineage>
</organism>
<keyword evidence="2" id="KW-1185">Reference proteome</keyword>
<name>A0ACC3DBG5_9PEZI</name>
<evidence type="ECO:0000313" key="2">
    <source>
        <dbReference type="Proteomes" id="UP001186974"/>
    </source>
</evidence>
<reference evidence="1" key="1">
    <citation type="submission" date="2024-09" db="EMBL/GenBank/DDBJ databases">
        <title>Black Yeasts Isolated from many extreme environments.</title>
        <authorList>
            <person name="Coleine C."/>
            <person name="Stajich J.E."/>
            <person name="Selbmann L."/>
        </authorList>
    </citation>
    <scope>NUCLEOTIDE SEQUENCE</scope>
    <source>
        <strain evidence="1">CCFEE 5737</strain>
    </source>
</reference>
<evidence type="ECO:0000313" key="1">
    <source>
        <dbReference type="EMBL" id="KAK3064692.1"/>
    </source>
</evidence>